<dbReference type="OrthoDB" id="34805at10239"/>
<gene>
    <name evidence="1" type="ORF">MAR_ORF437</name>
</gene>
<protein>
    <submittedName>
        <fullName evidence="1">Uncharacterized protein</fullName>
    </submittedName>
</protein>
<organismHost>
    <name type="scientific">Acanthamoeba</name>
    <dbReference type="NCBI Taxonomy" id="5754"/>
</organismHost>
<keyword evidence="2" id="KW-1185">Reference proteome</keyword>
<dbReference type="RefSeq" id="YP_003407161.1">
    <property type="nucleotide sequence ID" value="NC_013756.1"/>
</dbReference>
<dbReference type="KEGG" id="vg:8746673"/>
<name>D2XB72_GBMV</name>
<dbReference type="Proteomes" id="UP000029780">
    <property type="component" value="Segment"/>
</dbReference>
<accession>D2XB72</accession>
<sequence length="137" mass="15955">MAVQVFKLDKEVLPQEIKETIKEIKSARKPQLAKYLVLRNGHHRVYTEFLDGVKNILVMMAERDGDFGTLHSLLRKECSVFKSLVKFVPTEQERELIAKARETFAYALIGQYSVAKRIFLMEMVFWTGPERVGVFWC</sequence>
<proteinExistence type="predicted"/>
<reference evidence="1 2" key="1">
    <citation type="journal article" date="2009" name="Proc. Natl. Acad. Sci. U.S.A.">
        <title>Giant Marseillevirus highlights the role of amoebae as a melting pot in emergence of chimeric microorganisms.</title>
        <authorList>
            <person name="Boyer M."/>
            <person name="Yutin N."/>
            <person name="Pagnier I."/>
            <person name="Barrassi L."/>
            <person name="Fournous G."/>
            <person name="Espinosa L."/>
            <person name="Robert C."/>
            <person name="Azza S."/>
            <person name="Sun S."/>
            <person name="Rossmann M.G."/>
            <person name="Suzan-Monti M."/>
            <person name="La Scola B."/>
            <person name="Koonin E.V."/>
            <person name="Raoult D."/>
        </authorList>
    </citation>
    <scope>NUCLEOTIDE SEQUENCE [LARGE SCALE GENOMIC DNA]</scope>
    <source>
        <strain evidence="1 2">T19</strain>
    </source>
</reference>
<organism evidence="1 2">
    <name type="scientific">Marseillevirus marseillevirus</name>
    <name type="common">GBM</name>
    <dbReference type="NCBI Taxonomy" id="694581"/>
    <lineage>
        <taxon>Viruses</taxon>
        <taxon>Varidnaviria</taxon>
        <taxon>Bamfordvirae</taxon>
        <taxon>Nucleocytoviricota</taxon>
        <taxon>Megaviricetes</taxon>
        <taxon>Pimascovirales</taxon>
        <taxon>Pimascovirales incertae sedis</taxon>
        <taxon>Marseilleviridae</taxon>
        <taxon>Marseillevirus</taxon>
        <taxon>Marseillevirus massiliense</taxon>
    </lineage>
</organism>
<dbReference type="GeneID" id="8746673"/>
<evidence type="ECO:0000313" key="2">
    <source>
        <dbReference type="Proteomes" id="UP000029780"/>
    </source>
</evidence>
<evidence type="ECO:0000313" key="1">
    <source>
        <dbReference type="EMBL" id="ADB04199.1"/>
    </source>
</evidence>
<dbReference type="EMBL" id="GU071086">
    <property type="protein sequence ID" value="ADB04199.1"/>
    <property type="molecule type" value="Genomic_DNA"/>
</dbReference>